<feature type="domain" description="Glycoprotein hormone subunit beta" evidence="5">
    <location>
        <begin position="77"/>
        <end position="153"/>
    </location>
</feature>
<organism evidence="6 7">
    <name type="scientific">Littorina saxatilis</name>
    <dbReference type="NCBI Taxonomy" id="31220"/>
    <lineage>
        <taxon>Eukaryota</taxon>
        <taxon>Metazoa</taxon>
        <taxon>Spiralia</taxon>
        <taxon>Lophotrochozoa</taxon>
        <taxon>Mollusca</taxon>
        <taxon>Gastropoda</taxon>
        <taxon>Caenogastropoda</taxon>
        <taxon>Littorinimorpha</taxon>
        <taxon>Littorinoidea</taxon>
        <taxon>Littorinidae</taxon>
        <taxon>Littorina</taxon>
    </lineage>
</organism>
<dbReference type="Pfam" id="PF00007">
    <property type="entry name" value="Cys_knot"/>
    <property type="match status" value="1"/>
</dbReference>
<dbReference type="InterPro" id="IPR001545">
    <property type="entry name" value="Gonadotropin_bsu"/>
</dbReference>
<dbReference type="Proteomes" id="UP001374579">
    <property type="component" value="Unassembled WGS sequence"/>
</dbReference>
<keyword evidence="7" id="KW-1185">Reference proteome</keyword>
<evidence type="ECO:0000259" key="5">
    <source>
        <dbReference type="Pfam" id="PF00007"/>
    </source>
</evidence>
<dbReference type="InterPro" id="IPR029034">
    <property type="entry name" value="Cystine-knot_cytokine"/>
</dbReference>
<dbReference type="GO" id="GO:0005179">
    <property type="term" value="F:hormone activity"/>
    <property type="evidence" value="ECO:0007669"/>
    <property type="project" value="InterPro"/>
</dbReference>
<dbReference type="Gene3D" id="2.10.90.10">
    <property type="entry name" value="Cystine-knot cytokines"/>
    <property type="match status" value="1"/>
</dbReference>
<proteinExistence type="inferred from homology"/>
<dbReference type="EMBL" id="JBAMIC010000008">
    <property type="protein sequence ID" value="KAK7103950.1"/>
    <property type="molecule type" value="Genomic_DNA"/>
</dbReference>
<comment type="caution">
    <text evidence="6">The sequence shown here is derived from an EMBL/GenBank/DDBJ whole genome shotgun (WGS) entry which is preliminary data.</text>
</comment>
<comment type="subcellular location">
    <subcellularLocation>
        <location evidence="1">Secreted</location>
    </subcellularLocation>
</comment>
<evidence type="ECO:0000313" key="6">
    <source>
        <dbReference type="EMBL" id="KAK7103950.1"/>
    </source>
</evidence>
<dbReference type="PANTHER" id="PTHR11515:SF13">
    <property type="entry name" value="GLYCOPROTEIN HORMONE BETA 5, ISOFORM A"/>
    <property type="match status" value="1"/>
</dbReference>
<dbReference type="GO" id="GO:0005615">
    <property type="term" value="C:extracellular space"/>
    <property type="evidence" value="ECO:0007669"/>
    <property type="project" value="TreeGrafter"/>
</dbReference>
<evidence type="ECO:0000256" key="3">
    <source>
        <dbReference type="ARBA" id="ARBA00022525"/>
    </source>
</evidence>
<keyword evidence="3" id="KW-0964">Secreted</keyword>
<dbReference type="InterPro" id="IPR006208">
    <property type="entry name" value="Glyco_hormone_CN"/>
</dbReference>
<dbReference type="SUPFAM" id="SSF57501">
    <property type="entry name" value="Cystine-knot cytokines"/>
    <property type="match status" value="1"/>
</dbReference>
<evidence type="ECO:0000313" key="7">
    <source>
        <dbReference type="Proteomes" id="UP001374579"/>
    </source>
</evidence>
<accession>A0AAN9BDQ1</accession>
<sequence length="156" mass="17184">MLYALEEMLLKLNRMMRLSHLVVIFVVVCLGLGLSPASASLINPRTTLQCHVRSYSFRATKPPIVNENGDLVTCEGEVHVNSCWGRCDSSEIGDFKMPFKVSRHPVCTYTGRVVRTVTLSECQGYPGDPTIEVFDAAGCACRLCDSDFTSCENLNG</sequence>
<evidence type="ECO:0000256" key="4">
    <source>
        <dbReference type="ARBA" id="ARBA00023157"/>
    </source>
</evidence>
<dbReference type="CDD" id="cd00069">
    <property type="entry name" value="GHB_like"/>
    <property type="match status" value="1"/>
</dbReference>
<gene>
    <name evidence="6" type="ORF">V1264_018738</name>
</gene>
<dbReference type="GO" id="GO:0007186">
    <property type="term" value="P:G protein-coupled receptor signaling pathway"/>
    <property type="evidence" value="ECO:0007669"/>
    <property type="project" value="TreeGrafter"/>
</dbReference>
<protein>
    <recommendedName>
        <fullName evidence="5">Glycoprotein hormone subunit beta domain-containing protein</fullName>
    </recommendedName>
</protein>
<evidence type="ECO:0000256" key="1">
    <source>
        <dbReference type="ARBA" id="ARBA00004613"/>
    </source>
</evidence>
<reference evidence="6 7" key="1">
    <citation type="submission" date="2024-02" db="EMBL/GenBank/DDBJ databases">
        <title>Chromosome-scale genome assembly of the rough periwinkle Littorina saxatilis.</title>
        <authorList>
            <person name="De Jode A."/>
            <person name="Faria R."/>
            <person name="Formenti G."/>
            <person name="Sims Y."/>
            <person name="Smith T.P."/>
            <person name="Tracey A."/>
            <person name="Wood J.M.D."/>
            <person name="Zagrodzka Z.B."/>
            <person name="Johannesson K."/>
            <person name="Butlin R.K."/>
            <person name="Leder E.H."/>
        </authorList>
    </citation>
    <scope>NUCLEOTIDE SEQUENCE [LARGE SCALE GENOMIC DNA]</scope>
    <source>
        <strain evidence="6">Snail1</strain>
        <tissue evidence="6">Muscle</tissue>
    </source>
</reference>
<dbReference type="AlphaFoldDB" id="A0AAN9BDQ1"/>
<evidence type="ECO:0000256" key="2">
    <source>
        <dbReference type="ARBA" id="ARBA00006552"/>
    </source>
</evidence>
<keyword evidence="4" id="KW-1015">Disulfide bond</keyword>
<comment type="similarity">
    <text evidence="2">Belongs to the glycoprotein hormones subunit beta family.</text>
</comment>
<dbReference type="GO" id="GO:0005737">
    <property type="term" value="C:cytoplasm"/>
    <property type="evidence" value="ECO:0007669"/>
    <property type="project" value="TreeGrafter"/>
</dbReference>
<dbReference type="PANTHER" id="PTHR11515">
    <property type="entry name" value="GLYCOPROTEIN HORMONE BETA CHAIN"/>
    <property type="match status" value="1"/>
</dbReference>
<name>A0AAN9BDQ1_9CAEN</name>